<evidence type="ECO:0000256" key="7">
    <source>
        <dbReference type="SAM" id="MobiDB-lite"/>
    </source>
</evidence>
<dbReference type="InterPro" id="IPR039421">
    <property type="entry name" value="Type_1_exporter"/>
</dbReference>
<sequence>MKWKTYGFVLLLDIMFWLILFAELVLLQFPSCGGLPGLWTFAVLKIILINTWTVYIDDKPTPVVKRFVTLVCLLLPVFESVRTLVGFSTFNGRPVPTLGMIALAQISSIIACAFWEMDLTHGQKKKGGQNLGSTAVLKRVLKYFMPDRLYLMFAFFFLILGVACDAYIPLYQGRVIDMLRGQLYQTHFLKNLGWLALFSLGSPLFAALRGGTFMWILSRLNQRVKGLLYSNLLQQEIQFFEDNKPGSLASRLHSDVDKMGKTVALNCNLLVRSTIKGVLMLQLMVRLSWQLTLLTVVEMGLLSLIQSQYSVYSKEMKEELQDCQAENNRLATQTLGNIRVVRSCGAEPYEAGVYGRALDQMRDLKTRMGLYSATFLVLRRLLNVGIKVLILVQGRSLISSGQITVGDLLAFFLYQGPLSASIREFLYATGEFESTAGVIAKVLGYLDRTPNAKPAGRLAPEALAGGIRFQNVTFAYPSTPDKPVLKSLSLEVRPGKMTALVGPSGGGKTSCVSLLKRLYEPQDGQILLDGQPLHSYQHKYLHQKVTLVPQNPILFSGSLGSNIGYGLENCTLGMLKEAARRASADGFIESLEQKYDTDVGECGVKLGAGQRQCVAIARALVRTPRVIILDEATSSLDADVQHAVRHPNPDCFFSVGPTSGGRWTFSGAVESTSPENVFEADPKGCSGEAAAGAGCDPTGGGPSAEDGGGGGPHRVHGGRGHRGAGHAPGAHGQ</sequence>
<evidence type="ECO:0000259" key="10">
    <source>
        <dbReference type="PROSITE" id="PS50929"/>
    </source>
</evidence>
<name>A0A8C5BDI5_GADMO</name>
<dbReference type="PROSITE" id="PS50893">
    <property type="entry name" value="ABC_TRANSPORTER_2"/>
    <property type="match status" value="1"/>
</dbReference>
<evidence type="ECO:0000259" key="9">
    <source>
        <dbReference type="PROSITE" id="PS50893"/>
    </source>
</evidence>
<evidence type="ECO:0000256" key="1">
    <source>
        <dbReference type="ARBA" id="ARBA00004141"/>
    </source>
</evidence>
<evidence type="ECO:0000313" key="11">
    <source>
        <dbReference type="Ensembl" id="ENSGMOP00000044489.1"/>
    </source>
</evidence>
<dbReference type="InterPro" id="IPR003439">
    <property type="entry name" value="ABC_transporter-like_ATP-bd"/>
</dbReference>
<dbReference type="PROSITE" id="PS50929">
    <property type="entry name" value="ABC_TM1F"/>
    <property type="match status" value="1"/>
</dbReference>
<evidence type="ECO:0000256" key="6">
    <source>
        <dbReference type="ARBA" id="ARBA00023136"/>
    </source>
</evidence>
<accession>A0A8C5BDI5</accession>
<feature type="transmembrane region" description="Helical" evidence="8">
    <location>
        <begin position="192"/>
        <end position="217"/>
    </location>
</feature>
<dbReference type="InterPro" id="IPR011527">
    <property type="entry name" value="ABC1_TM_dom"/>
</dbReference>
<dbReference type="GO" id="GO:0015421">
    <property type="term" value="F:ABC-type oligopeptide transporter activity"/>
    <property type="evidence" value="ECO:0007669"/>
    <property type="project" value="TreeGrafter"/>
</dbReference>
<proteinExistence type="predicted"/>
<feature type="compositionally biased region" description="Gly residues" evidence="7">
    <location>
        <begin position="697"/>
        <end position="712"/>
    </location>
</feature>
<dbReference type="AlphaFoldDB" id="A0A8C5BDI5"/>
<feature type="transmembrane region" description="Helical" evidence="8">
    <location>
        <begin position="149"/>
        <end position="172"/>
    </location>
</feature>
<dbReference type="Gene3D" id="1.20.1560.10">
    <property type="entry name" value="ABC transporter type 1, transmembrane domain"/>
    <property type="match status" value="1"/>
</dbReference>
<evidence type="ECO:0000256" key="8">
    <source>
        <dbReference type="SAM" id="Phobius"/>
    </source>
</evidence>
<reference evidence="11" key="2">
    <citation type="submission" date="2025-09" db="UniProtKB">
        <authorList>
            <consortium name="Ensembl"/>
        </authorList>
    </citation>
    <scope>IDENTIFICATION</scope>
</reference>
<keyword evidence="4" id="KW-0067">ATP-binding</keyword>
<keyword evidence="3" id="KW-0547">Nucleotide-binding</keyword>
<keyword evidence="2 8" id="KW-0812">Transmembrane</keyword>
<dbReference type="PANTHER" id="PTHR43394:SF14">
    <property type="entry name" value="TRANSPORTER 2, ATP BINDING CASSETTE SUBFAMILY B"/>
    <property type="match status" value="1"/>
</dbReference>
<evidence type="ECO:0000256" key="5">
    <source>
        <dbReference type="ARBA" id="ARBA00022989"/>
    </source>
</evidence>
<evidence type="ECO:0000256" key="4">
    <source>
        <dbReference type="ARBA" id="ARBA00022840"/>
    </source>
</evidence>
<dbReference type="GeneTree" id="ENSGT00940000166090"/>
<feature type="transmembrane region" description="Helical" evidence="8">
    <location>
        <begin position="7"/>
        <end position="29"/>
    </location>
</feature>
<protein>
    <submittedName>
        <fullName evidence="11">Antigen peptide transporter 2-like</fullName>
    </submittedName>
</protein>
<evidence type="ECO:0000256" key="3">
    <source>
        <dbReference type="ARBA" id="ARBA00022741"/>
    </source>
</evidence>
<dbReference type="Proteomes" id="UP000694546">
    <property type="component" value="Chromosome 18"/>
</dbReference>
<dbReference type="Gene3D" id="3.40.50.300">
    <property type="entry name" value="P-loop containing nucleotide triphosphate hydrolases"/>
    <property type="match status" value="1"/>
</dbReference>
<dbReference type="SMART" id="SM00382">
    <property type="entry name" value="AAA"/>
    <property type="match status" value="1"/>
</dbReference>
<dbReference type="GO" id="GO:0005524">
    <property type="term" value="F:ATP binding"/>
    <property type="evidence" value="ECO:0007669"/>
    <property type="project" value="UniProtKB-KW"/>
</dbReference>
<feature type="region of interest" description="Disordered" evidence="7">
    <location>
        <begin position="689"/>
        <end position="733"/>
    </location>
</feature>
<dbReference type="PANTHER" id="PTHR43394">
    <property type="entry name" value="ATP-DEPENDENT PERMEASE MDL1, MITOCHONDRIAL"/>
    <property type="match status" value="1"/>
</dbReference>
<evidence type="ECO:0000256" key="2">
    <source>
        <dbReference type="ARBA" id="ARBA00022692"/>
    </source>
</evidence>
<keyword evidence="6 8" id="KW-0472">Membrane</keyword>
<feature type="compositionally biased region" description="Basic residues" evidence="7">
    <location>
        <begin position="713"/>
        <end position="724"/>
    </location>
</feature>
<dbReference type="Pfam" id="PF00664">
    <property type="entry name" value="ABC_membrane"/>
    <property type="match status" value="1"/>
</dbReference>
<dbReference type="GO" id="GO:0016887">
    <property type="term" value="F:ATP hydrolysis activity"/>
    <property type="evidence" value="ECO:0007669"/>
    <property type="project" value="InterPro"/>
</dbReference>
<dbReference type="InterPro" id="IPR003593">
    <property type="entry name" value="AAA+_ATPase"/>
</dbReference>
<dbReference type="GO" id="GO:0016020">
    <property type="term" value="C:membrane"/>
    <property type="evidence" value="ECO:0007669"/>
    <property type="project" value="UniProtKB-SubCell"/>
</dbReference>
<dbReference type="SUPFAM" id="SSF90123">
    <property type="entry name" value="ABC transporter transmembrane region"/>
    <property type="match status" value="1"/>
</dbReference>
<feature type="domain" description="ABC transporter" evidence="9">
    <location>
        <begin position="467"/>
        <end position="706"/>
    </location>
</feature>
<organism evidence="11 12">
    <name type="scientific">Gadus morhua</name>
    <name type="common">Atlantic cod</name>
    <dbReference type="NCBI Taxonomy" id="8049"/>
    <lineage>
        <taxon>Eukaryota</taxon>
        <taxon>Metazoa</taxon>
        <taxon>Chordata</taxon>
        <taxon>Craniata</taxon>
        <taxon>Vertebrata</taxon>
        <taxon>Euteleostomi</taxon>
        <taxon>Actinopterygii</taxon>
        <taxon>Neopterygii</taxon>
        <taxon>Teleostei</taxon>
        <taxon>Neoteleostei</taxon>
        <taxon>Acanthomorphata</taxon>
        <taxon>Zeiogadaria</taxon>
        <taxon>Gadariae</taxon>
        <taxon>Gadiformes</taxon>
        <taxon>Gadoidei</taxon>
        <taxon>Gadidae</taxon>
        <taxon>Gadus</taxon>
    </lineage>
</organism>
<feature type="transmembrane region" description="Helical" evidence="8">
    <location>
        <begin position="67"/>
        <end position="85"/>
    </location>
</feature>
<reference evidence="11" key="1">
    <citation type="submission" date="2025-08" db="UniProtKB">
        <authorList>
            <consortium name="Ensembl"/>
        </authorList>
    </citation>
    <scope>IDENTIFICATION</scope>
</reference>
<keyword evidence="12" id="KW-1185">Reference proteome</keyword>
<feature type="transmembrane region" description="Helical" evidence="8">
    <location>
        <begin position="97"/>
        <end position="115"/>
    </location>
</feature>
<feature type="transmembrane region" description="Helical" evidence="8">
    <location>
        <begin position="35"/>
        <end position="55"/>
    </location>
</feature>
<dbReference type="Ensembl" id="ENSGMOT00000073896.1">
    <property type="protein sequence ID" value="ENSGMOP00000044489.1"/>
    <property type="gene ID" value="ENSGMOG00000000616.2"/>
</dbReference>
<comment type="subcellular location">
    <subcellularLocation>
        <location evidence="1">Membrane</location>
        <topology evidence="1">Multi-pass membrane protein</topology>
    </subcellularLocation>
</comment>
<dbReference type="Pfam" id="PF00005">
    <property type="entry name" value="ABC_tran"/>
    <property type="match status" value="1"/>
</dbReference>
<dbReference type="InterPro" id="IPR027417">
    <property type="entry name" value="P-loop_NTPase"/>
</dbReference>
<feature type="domain" description="ABC transmembrane type-1" evidence="10">
    <location>
        <begin position="153"/>
        <end position="434"/>
    </location>
</feature>
<evidence type="ECO:0000313" key="12">
    <source>
        <dbReference type="Proteomes" id="UP000694546"/>
    </source>
</evidence>
<dbReference type="SUPFAM" id="SSF52540">
    <property type="entry name" value="P-loop containing nucleoside triphosphate hydrolases"/>
    <property type="match status" value="1"/>
</dbReference>
<dbReference type="InterPro" id="IPR036640">
    <property type="entry name" value="ABC1_TM_sf"/>
</dbReference>
<gene>
    <name evidence="11" type="primary">LOC115531162</name>
</gene>
<keyword evidence="5 8" id="KW-1133">Transmembrane helix</keyword>